<feature type="domain" description="CoA carboxyltransferase N-terminal" evidence="13">
    <location>
        <begin position="51"/>
        <end position="320"/>
    </location>
</feature>
<dbReference type="GO" id="GO:0009317">
    <property type="term" value="C:acetyl-CoA carboxylase complex"/>
    <property type="evidence" value="ECO:0007669"/>
    <property type="project" value="InterPro"/>
</dbReference>
<dbReference type="InterPro" id="IPR000438">
    <property type="entry name" value="Acetyl_CoA_COase_Trfase_b_su"/>
</dbReference>
<evidence type="ECO:0000256" key="8">
    <source>
        <dbReference type="ARBA" id="ARBA00022833"/>
    </source>
</evidence>
<dbReference type="HAMAP" id="MF_01395">
    <property type="entry name" value="AcetylCoA_CT_beta"/>
    <property type="match status" value="1"/>
</dbReference>
<dbReference type="Pfam" id="PF01039">
    <property type="entry name" value="Carboxyl_trans"/>
    <property type="match status" value="1"/>
</dbReference>
<dbReference type="GO" id="GO:0008270">
    <property type="term" value="F:zinc ion binding"/>
    <property type="evidence" value="ECO:0007669"/>
    <property type="project" value="UniProtKB-KW"/>
</dbReference>
<dbReference type="PRINTS" id="PR01070">
    <property type="entry name" value="ACCCTRFRASEB"/>
</dbReference>
<dbReference type="EMBL" id="UINC01062996">
    <property type="protein sequence ID" value="SVB90150.1"/>
    <property type="molecule type" value="Genomic_DNA"/>
</dbReference>
<evidence type="ECO:0000256" key="10">
    <source>
        <dbReference type="ARBA" id="ARBA00023098"/>
    </source>
</evidence>
<evidence type="ECO:0000256" key="12">
    <source>
        <dbReference type="SAM" id="MobiDB-lite"/>
    </source>
</evidence>
<dbReference type="GO" id="GO:0006633">
    <property type="term" value="P:fatty acid biosynthetic process"/>
    <property type="evidence" value="ECO:0007669"/>
    <property type="project" value="UniProtKB-KW"/>
</dbReference>
<name>A0A382HS84_9ZZZZ</name>
<accession>A0A382HS84</accession>
<keyword evidence="10" id="KW-0443">Lipid metabolism</keyword>
<protein>
    <recommendedName>
        <fullName evidence="13">CoA carboxyltransferase N-terminal domain-containing protein</fullName>
    </recommendedName>
</protein>
<dbReference type="InterPro" id="IPR011762">
    <property type="entry name" value="COA_CT_N"/>
</dbReference>
<dbReference type="SUPFAM" id="SSF52096">
    <property type="entry name" value="ClpP/crotonase"/>
    <property type="match status" value="1"/>
</dbReference>
<dbReference type="GO" id="GO:0005524">
    <property type="term" value="F:ATP binding"/>
    <property type="evidence" value="ECO:0007669"/>
    <property type="project" value="UniProtKB-KW"/>
</dbReference>
<dbReference type="InterPro" id="IPR041010">
    <property type="entry name" value="Znf-ACC"/>
</dbReference>
<dbReference type="PROSITE" id="PS50980">
    <property type="entry name" value="COA_CT_NTER"/>
    <property type="match status" value="1"/>
</dbReference>
<organism evidence="14">
    <name type="scientific">marine metagenome</name>
    <dbReference type="NCBI Taxonomy" id="408172"/>
    <lineage>
        <taxon>unclassified sequences</taxon>
        <taxon>metagenomes</taxon>
        <taxon>ecological metagenomes</taxon>
    </lineage>
</organism>
<reference evidence="14" key="1">
    <citation type="submission" date="2018-05" db="EMBL/GenBank/DDBJ databases">
        <authorList>
            <person name="Lanie J.A."/>
            <person name="Ng W.-L."/>
            <person name="Kazmierczak K.M."/>
            <person name="Andrzejewski T.M."/>
            <person name="Davidsen T.M."/>
            <person name="Wayne K.J."/>
            <person name="Tettelin H."/>
            <person name="Glass J.I."/>
            <person name="Rusch D."/>
            <person name="Podicherti R."/>
            <person name="Tsui H.-C.T."/>
            <person name="Winkler M.E."/>
        </authorList>
    </citation>
    <scope>NUCLEOTIDE SEQUENCE</scope>
</reference>
<evidence type="ECO:0000256" key="2">
    <source>
        <dbReference type="ARBA" id="ARBA00022516"/>
    </source>
</evidence>
<dbReference type="NCBIfam" id="TIGR00515">
    <property type="entry name" value="accD"/>
    <property type="match status" value="1"/>
</dbReference>
<keyword evidence="5" id="KW-0547">Nucleotide-binding</keyword>
<evidence type="ECO:0000256" key="9">
    <source>
        <dbReference type="ARBA" id="ARBA00022840"/>
    </source>
</evidence>
<keyword evidence="8" id="KW-0862">Zinc</keyword>
<keyword evidence="2" id="KW-0444">Lipid biosynthesis</keyword>
<evidence type="ECO:0000256" key="7">
    <source>
        <dbReference type="ARBA" id="ARBA00022832"/>
    </source>
</evidence>
<comment type="subcellular location">
    <subcellularLocation>
        <location evidence="1">Cytoplasm</location>
    </subcellularLocation>
</comment>
<keyword evidence="4" id="KW-0479">Metal-binding</keyword>
<evidence type="ECO:0000256" key="6">
    <source>
        <dbReference type="ARBA" id="ARBA00022771"/>
    </source>
</evidence>
<evidence type="ECO:0000256" key="5">
    <source>
        <dbReference type="ARBA" id="ARBA00022741"/>
    </source>
</evidence>
<evidence type="ECO:0000256" key="4">
    <source>
        <dbReference type="ARBA" id="ARBA00022723"/>
    </source>
</evidence>
<dbReference type="PANTHER" id="PTHR42995">
    <property type="entry name" value="ACETYL-COENZYME A CARBOXYLASE CARBOXYL TRANSFERASE SUBUNIT BETA, CHLOROPLASTIC"/>
    <property type="match status" value="1"/>
</dbReference>
<proteinExistence type="inferred from homology"/>
<sequence>MSDLSDFSKTTPQLETVDVQSIPTGIEPGSGSGRMKFGEAAPRKKNIPKGLWTKCGKCAELIYDKDLEENLKTCPSCGYHFPIAARVRLASLVDEKSFKEMDAGMSSVDVLKFTGVASYPSKLERYQKSTGENDAVITGLCKMGPHKVALGIMDFSFLGGSMGSVVGEKLTRLIEVGTRKKLSVIIISTSGGARMYEGMFSLMQMAKTCGALAYHSEAGLPYISVLTHPTTAGVMASYASVGDLIVAEPGAMIGFAGPRVIKDTTQAELPPGFQTTEFLLDRGMIDAIVTRNQMRESLINYLDYLTAGMTKPKAGRAPRKKAS</sequence>
<keyword evidence="9" id="KW-0067">ATP-binding</keyword>
<dbReference type="AlphaFoldDB" id="A0A382HS84"/>
<dbReference type="Pfam" id="PF17848">
    <property type="entry name" value="Zn_ribbon_ACC"/>
    <property type="match status" value="1"/>
</dbReference>
<dbReference type="InterPro" id="IPR029045">
    <property type="entry name" value="ClpP/crotonase-like_dom_sf"/>
</dbReference>
<dbReference type="GO" id="GO:2001295">
    <property type="term" value="P:malonyl-CoA biosynthetic process"/>
    <property type="evidence" value="ECO:0007669"/>
    <property type="project" value="TreeGrafter"/>
</dbReference>
<dbReference type="GO" id="GO:0003989">
    <property type="term" value="F:acetyl-CoA carboxylase activity"/>
    <property type="evidence" value="ECO:0007669"/>
    <property type="project" value="InterPro"/>
</dbReference>
<keyword evidence="6" id="KW-0863">Zinc-finger</keyword>
<evidence type="ECO:0000256" key="3">
    <source>
        <dbReference type="ARBA" id="ARBA00022679"/>
    </source>
</evidence>
<dbReference type="Gene3D" id="3.90.226.10">
    <property type="entry name" value="2-enoyl-CoA Hydratase, Chain A, domain 1"/>
    <property type="match status" value="1"/>
</dbReference>
<evidence type="ECO:0000259" key="13">
    <source>
        <dbReference type="PROSITE" id="PS50980"/>
    </source>
</evidence>
<dbReference type="PANTHER" id="PTHR42995:SF5">
    <property type="entry name" value="ACETYL-COENZYME A CARBOXYLASE CARBOXYL TRANSFERASE SUBUNIT BETA, CHLOROPLASTIC"/>
    <property type="match status" value="1"/>
</dbReference>
<keyword evidence="7" id="KW-0276">Fatty acid metabolism</keyword>
<dbReference type="GO" id="GO:0016740">
    <property type="term" value="F:transferase activity"/>
    <property type="evidence" value="ECO:0007669"/>
    <property type="project" value="UniProtKB-KW"/>
</dbReference>
<evidence type="ECO:0000256" key="11">
    <source>
        <dbReference type="ARBA" id="ARBA00023160"/>
    </source>
</evidence>
<keyword evidence="3" id="KW-0808">Transferase</keyword>
<gene>
    <name evidence="14" type="ORF">METZ01_LOCUS243004</name>
</gene>
<feature type="region of interest" description="Disordered" evidence="12">
    <location>
        <begin position="19"/>
        <end position="39"/>
    </location>
</feature>
<dbReference type="InterPro" id="IPR034733">
    <property type="entry name" value="AcCoA_carboxyl_beta"/>
</dbReference>
<keyword evidence="11" id="KW-0275">Fatty acid biosynthesis</keyword>
<evidence type="ECO:0000256" key="1">
    <source>
        <dbReference type="ARBA" id="ARBA00004496"/>
    </source>
</evidence>
<evidence type="ECO:0000313" key="14">
    <source>
        <dbReference type="EMBL" id="SVB90150.1"/>
    </source>
</evidence>